<gene>
    <name evidence="1" type="ORF">GCM10011383_19000</name>
</gene>
<evidence type="ECO:0000313" key="1">
    <source>
        <dbReference type="EMBL" id="GGF08064.1"/>
    </source>
</evidence>
<dbReference type="EMBL" id="BMHT01000003">
    <property type="protein sequence ID" value="GGF08064.1"/>
    <property type="molecule type" value="Genomic_DNA"/>
</dbReference>
<dbReference type="Proteomes" id="UP000632273">
    <property type="component" value="Unassembled WGS sequence"/>
</dbReference>
<proteinExistence type="predicted"/>
<accession>A0ABQ1U096</accession>
<evidence type="ECO:0000313" key="2">
    <source>
        <dbReference type="Proteomes" id="UP000632273"/>
    </source>
</evidence>
<organism evidence="1 2">
    <name type="scientific">Hymenobacter cavernae</name>
    <dbReference type="NCBI Taxonomy" id="2044852"/>
    <lineage>
        <taxon>Bacteria</taxon>
        <taxon>Pseudomonadati</taxon>
        <taxon>Bacteroidota</taxon>
        <taxon>Cytophagia</taxon>
        <taxon>Cytophagales</taxon>
        <taxon>Hymenobacteraceae</taxon>
        <taxon>Hymenobacter</taxon>
    </lineage>
</organism>
<keyword evidence="2" id="KW-1185">Reference proteome</keyword>
<protein>
    <submittedName>
        <fullName evidence="1">Uncharacterized protein</fullName>
    </submittedName>
</protein>
<sequence>MKINRKLNTFTYSEYVYLLEQYKKFTNFNTLGLFRSILENQKLDLEQKIQVRDLATAAFTTTFDFLQLKDPDTYFLLCNLGAELTVADERKAWDDIRFNQQRILASKKLRHRNFGTYSKHECGYETCHLKGLMLRPGSRLKYSEMHFCSDRSRYGAQAKSDTRKQERKTKKQLITRCLESE</sequence>
<name>A0ABQ1U096_9BACT</name>
<dbReference type="RefSeq" id="WP_188813493.1">
    <property type="nucleotide sequence ID" value="NZ_BMHT01000003.1"/>
</dbReference>
<comment type="caution">
    <text evidence="1">The sequence shown here is derived from an EMBL/GenBank/DDBJ whole genome shotgun (WGS) entry which is preliminary data.</text>
</comment>
<reference evidence="2" key="1">
    <citation type="journal article" date="2019" name="Int. J. Syst. Evol. Microbiol.">
        <title>The Global Catalogue of Microorganisms (GCM) 10K type strain sequencing project: providing services to taxonomists for standard genome sequencing and annotation.</title>
        <authorList>
            <consortium name="The Broad Institute Genomics Platform"/>
            <consortium name="The Broad Institute Genome Sequencing Center for Infectious Disease"/>
            <person name="Wu L."/>
            <person name="Ma J."/>
        </authorList>
    </citation>
    <scope>NUCLEOTIDE SEQUENCE [LARGE SCALE GENOMIC DNA]</scope>
    <source>
        <strain evidence="2">CGMCC 1.15197</strain>
    </source>
</reference>